<name>A0A2K3QDD0_9HYPO</name>
<sequence length="158" mass="17040">MGGAANPKSKLESVIVACDASEERFPFVRLFRERSSLSILCCCSSSSLPSASSARTLPRMEDCLCRSAARIISSWRVTAISRLWLPGPSLEELPGRTQKSSEVGLRGGVSWSADSLTDSRRKTEWSNAIRCDSCAASCSSNSKSDGRRTVSMVIARAS</sequence>
<keyword evidence="2" id="KW-1185">Reference proteome</keyword>
<dbReference type="AlphaFoldDB" id="A0A2K3QDD0"/>
<comment type="caution">
    <text evidence="1">The sequence shown here is derived from an EMBL/GenBank/DDBJ whole genome shotgun (WGS) entry which is preliminary data.</text>
</comment>
<dbReference type="Proteomes" id="UP000236621">
    <property type="component" value="Unassembled WGS sequence"/>
</dbReference>
<evidence type="ECO:0000313" key="2">
    <source>
        <dbReference type="Proteomes" id="UP000236621"/>
    </source>
</evidence>
<protein>
    <submittedName>
        <fullName evidence="1">Uncharacterized protein</fullName>
    </submittedName>
</protein>
<proteinExistence type="predicted"/>
<organism evidence="1 2">
    <name type="scientific">Tolypocladium capitatum</name>
    <dbReference type="NCBI Taxonomy" id="45235"/>
    <lineage>
        <taxon>Eukaryota</taxon>
        <taxon>Fungi</taxon>
        <taxon>Dikarya</taxon>
        <taxon>Ascomycota</taxon>
        <taxon>Pezizomycotina</taxon>
        <taxon>Sordariomycetes</taxon>
        <taxon>Hypocreomycetidae</taxon>
        <taxon>Hypocreales</taxon>
        <taxon>Ophiocordycipitaceae</taxon>
        <taxon>Tolypocladium</taxon>
    </lineage>
</organism>
<evidence type="ECO:0000313" key="1">
    <source>
        <dbReference type="EMBL" id="PNY25550.1"/>
    </source>
</evidence>
<accession>A0A2K3QDD0</accession>
<gene>
    <name evidence="1" type="ORF">TCAP_04507</name>
</gene>
<dbReference type="EMBL" id="NRSZ01000720">
    <property type="protein sequence ID" value="PNY25550.1"/>
    <property type="molecule type" value="Genomic_DNA"/>
</dbReference>
<reference evidence="1 2" key="1">
    <citation type="submission" date="2017-08" db="EMBL/GenBank/DDBJ databases">
        <title>Harnessing the power of phylogenomics to disentangle the directionality and signatures of interkingdom host jumping in the parasitic fungal genus Tolypocladium.</title>
        <authorList>
            <person name="Quandt C.A."/>
            <person name="Patterson W."/>
            <person name="Spatafora J.W."/>
        </authorList>
    </citation>
    <scope>NUCLEOTIDE SEQUENCE [LARGE SCALE GENOMIC DNA]</scope>
    <source>
        <strain evidence="1 2">CBS 113982</strain>
    </source>
</reference>